<dbReference type="PANTHER" id="PTHR35807:SF1">
    <property type="entry name" value="TRANSCRIPTIONAL REGULATOR REDD"/>
    <property type="match status" value="1"/>
</dbReference>
<evidence type="ECO:0000313" key="8">
    <source>
        <dbReference type="Proteomes" id="UP001519363"/>
    </source>
</evidence>
<reference evidence="7 8" key="1">
    <citation type="submission" date="2021-03" db="EMBL/GenBank/DDBJ databases">
        <title>Sequencing the genomes of 1000 actinobacteria strains.</title>
        <authorList>
            <person name="Klenk H.-P."/>
        </authorList>
    </citation>
    <scope>NUCLEOTIDE SEQUENCE [LARGE SCALE GENOMIC DNA]</scope>
    <source>
        <strain evidence="7 8">DSM 44580</strain>
    </source>
</reference>
<dbReference type="InterPro" id="IPR001867">
    <property type="entry name" value="OmpR/PhoB-type_DNA-bd"/>
</dbReference>
<dbReference type="InterPro" id="IPR051677">
    <property type="entry name" value="AfsR-DnrI-RedD_regulator"/>
</dbReference>
<keyword evidence="3 7" id="KW-0238">DNA-binding</keyword>
<dbReference type="InterPro" id="IPR036388">
    <property type="entry name" value="WH-like_DNA-bd_sf"/>
</dbReference>
<comment type="caution">
    <text evidence="7">The sequence shown here is derived from an EMBL/GenBank/DDBJ whole genome shotgun (WGS) entry which is preliminary data.</text>
</comment>
<protein>
    <submittedName>
        <fullName evidence="7">DNA-binding SARP family transcriptional activator/tetratricopeptide (TPR) repeat protein</fullName>
    </submittedName>
</protein>
<feature type="domain" description="Bacterial transcriptional activator" evidence="6">
    <location>
        <begin position="95"/>
        <end position="237"/>
    </location>
</feature>
<evidence type="ECO:0000259" key="5">
    <source>
        <dbReference type="SMART" id="SM00862"/>
    </source>
</evidence>
<keyword evidence="4" id="KW-0804">Transcription</keyword>
<dbReference type="SUPFAM" id="SSF48452">
    <property type="entry name" value="TPR-like"/>
    <property type="match status" value="3"/>
</dbReference>
<dbReference type="SUPFAM" id="SSF52540">
    <property type="entry name" value="P-loop containing nucleoside triphosphate hydrolases"/>
    <property type="match status" value="1"/>
</dbReference>
<evidence type="ECO:0000256" key="1">
    <source>
        <dbReference type="ARBA" id="ARBA00005820"/>
    </source>
</evidence>
<evidence type="ECO:0000256" key="2">
    <source>
        <dbReference type="ARBA" id="ARBA00023015"/>
    </source>
</evidence>
<dbReference type="Pfam" id="PF00486">
    <property type="entry name" value="Trans_reg_C"/>
    <property type="match status" value="1"/>
</dbReference>
<evidence type="ECO:0000313" key="7">
    <source>
        <dbReference type="EMBL" id="MBP2476189.1"/>
    </source>
</evidence>
<dbReference type="SMART" id="SM00028">
    <property type="entry name" value="TPR"/>
    <property type="match status" value="7"/>
</dbReference>
<keyword evidence="2" id="KW-0805">Transcription regulation</keyword>
<dbReference type="Proteomes" id="UP001519363">
    <property type="component" value="Unassembled WGS sequence"/>
</dbReference>
<dbReference type="RefSeq" id="WP_086781488.1">
    <property type="nucleotide sequence ID" value="NZ_JAGIOO010000001.1"/>
</dbReference>
<accession>A0ABS5AI00</accession>
<evidence type="ECO:0000256" key="4">
    <source>
        <dbReference type="ARBA" id="ARBA00023163"/>
    </source>
</evidence>
<dbReference type="InterPro" id="IPR011990">
    <property type="entry name" value="TPR-like_helical_dom_sf"/>
</dbReference>
<evidence type="ECO:0000259" key="6">
    <source>
        <dbReference type="SMART" id="SM01043"/>
    </source>
</evidence>
<dbReference type="InterPro" id="IPR016032">
    <property type="entry name" value="Sig_transdc_resp-reg_C-effctor"/>
</dbReference>
<comment type="similarity">
    <text evidence="1">Belongs to the AfsR/DnrI/RedD regulatory family.</text>
</comment>
<dbReference type="SMART" id="SM01043">
    <property type="entry name" value="BTAD"/>
    <property type="match status" value="1"/>
</dbReference>
<gene>
    <name evidence="7" type="ORF">JOF53_005061</name>
</gene>
<proteinExistence type="inferred from homology"/>
<dbReference type="Pfam" id="PF13424">
    <property type="entry name" value="TPR_12"/>
    <property type="match status" value="3"/>
</dbReference>
<dbReference type="Gene3D" id="3.40.50.300">
    <property type="entry name" value="P-loop containing nucleotide triphosphate hydrolases"/>
    <property type="match status" value="1"/>
</dbReference>
<dbReference type="InterPro" id="IPR005158">
    <property type="entry name" value="BTAD"/>
</dbReference>
<dbReference type="InterPro" id="IPR027417">
    <property type="entry name" value="P-loop_NTPase"/>
</dbReference>
<dbReference type="GO" id="GO:0003677">
    <property type="term" value="F:DNA binding"/>
    <property type="evidence" value="ECO:0007669"/>
    <property type="project" value="UniProtKB-KW"/>
</dbReference>
<sequence length="1041" mass="111659">MLLMEVDFGLLGPLRTPSGPLTAAKHRILLASLLLRPGEPVTVEELAANLWDGDAPPEPKAAIQTYVRRLRQAVGASVVRTAGRGYLADVPPESVDVFRFRDLVAHAGSAESEVPKARLLRQALALWRGPALSDVPSRTLRETAGVALDNERQQTLEARFAAELTLDRAGDLVAELRVLTAEQPLNETFWAQLMLALVRGDRQAEALQVFREASGALAELLGTRPGQALCDLHQRILVGDIDLPRAPARSAPPPSVIPSQLPLDIVDFVGRAALVHDLSAAVRLPGTTALSGPPGVGKTALAIRVGHHVRTHFPDGQLYVDLRGFSASPPANATQVLPRLLRALGVPAEGIPTELAELSALFREVLRDRRVLLVLDNARDPEQIRPLMPENTSVSTLVTSRSEFRGIPGVTGFAVEVLPPADSQSLLRTMLGDAAVDEAPGAAAEMAALCAHLPLALRIASANLAIGGAPDIPAHVRILRAENRLASLSVIGDEQTAVRAAFDLSYASLDEEASQLFGLLGLVPGPTFTADAADALLGTSPEQAAKSLFVLRAAGLVQDNGSGRMSMHDLVSLYGRERLGGEEPTAQRRLLHFYLGATDAAAAKANLRSLTTTPERSTMDELVPRFADKASALAWLDEEWVNVVAAARVATTSTNGDLAWRLVEAVRRYLDANRYLSDVLGLAEAALVWAREHQDHIAVSTMHMVLGACAYQSADFRKAVTRFRQAKFLAATLGLRAVESHATSSLTAACLRLGKLEEARQHGERALALAREESNGHIEMMSLLNLSAVHWLRGDPAGAINSCQEALTVGGEEYFEFRLPTVLNLAVISRDIGDYPTALANFERALVMLRSGPDTEAEAAALEGLAVLYNRLGEPERAQEYALLATEISMDKSVPRLEAQAHHARGESFELLGELDQALAQYEQGLAITRRVSAPDVECQALHGLASVHHTLGNDELALRLGRQSLALAEKHGLHSHAARARLVLGRILLVVGDLAGCGREAVLAMAAYERSGHRPGHANAEWLLGDLEIACGRASAARDR</sequence>
<keyword evidence="8" id="KW-1185">Reference proteome</keyword>
<dbReference type="SMART" id="SM00862">
    <property type="entry name" value="Trans_reg_C"/>
    <property type="match status" value="1"/>
</dbReference>
<dbReference type="InterPro" id="IPR049945">
    <property type="entry name" value="AAA_22"/>
</dbReference>
<dbReference type="CDD" id="cd15831">
    <property type="entry name" value="BTAD"/>
    <property type="match status" value="1"/>
</dbReference>
<dbReference type="Gene3D" id="1.25.40.10">
    <property type="entry name" value="Tetratricopeptide repeat domain"/>
    <property type="match status" value="4"/>
</dbReference>
<dbReference type="InterPro" id="IPR019734">
    <property type="entry name" value="TPR_rpt"/>
</dbReference>
<dbReference type="Gene3D" id="1.10.10.10">
    <property type="entry name" value="Winged helix-like DNA-binding domain superfamily/Winged helix DNA-binding domain"/>
    <property type="match status" value="1"/>
</dbReference>
<dbReference type="PRINTS" id="PR00364">
    <property type="entry name" value="DISEASERSIST"/>
</dbReference>
<dbReference type="Pfam" id="PF03704">
    <property type="entry name" value="BTAD"/>
    <property type="match status" value="1"/>
</dbReference>
<dbReference type="SUPFAM" id="SSF46894">
    <property type="entry name" value="C-terminal effector domain of the bipartite response regulators"/>
    <property type="match status" value="1"/>
</dbReference>
<feature type="domain" description="OmpR/PhoB-type" evidence="5">
    <location>
        <begin position="15"/>
        <end position="88"/>
    </location>
</feature>
<dbReference type="PANTHER" id="PTHR35807">
    <property type="entry name" value="TRANSCRIPTIONAL REGULATOR REDD-RELATED"/>
    <property type="match status" value="1"/>
</dbReference>
<dbReference type="EMBL" id="JAGIOO010000001">
    <property type="protein sequence ID" value="MBP2476189.1"/>
    <property type="molecule type" value="Genomic_DNA"/>
</dbReference>
<evidence type="ECO:0000256" key="3">
    <source>
        <dbReference type="ARBA" id="ARBA00023125"/>
    </source>
</evidence>
<organism evidence="7 8">
    <name type="scientific">Crossiella equi</name>
    <dbReference type="NCBI Taxonomy" id="130796"/>
    <lineage>
        <taxon>Bacteria</taxon>
        <taxon>Bacillati</taxon>
        <taxon>Actinomycetota</taxon>
        <taxon>Actinomycetes</taxon>
        <taxon>Pseudonocardiales</taxon>
        <taxon>Pseudonocardiaceae</taxon>
        <taxon>Crossiella</taxon>
    </lineage>
</organism>
<name>A0ABS5AI00_9PSEU</name>
<dbReference type="Pfam" id="PF13401">
    <property type="entry name" value="AAA_22"/>
    <property type="match status" value="1"/>
</dbReference>